<dbReference type="PIRSF" id="PIRSF001415">
    <property type="entry name" value="Porphbilin_synth"/>
    <property type="match status" value="1"/>
</dbReference>
<comment type="catalytic activity">
    <reaction evidence="13 17">
        <text>2 5-aminolevulinate = porphobilinogen + 2 H2O + H(+)</text>
        <dbReference type="Rhea" id="RHEA:24064"/>
        <dbReference type="ChEBI" id="CHEBI:15377"/>
        <dbReference type="ChEBI" id="CHEBI:15378"/>
        <dbReference type="ChEBI" id="CHEBI:58126"/>
        <dbReference type="ChEBI" id="CHEBI:356416"/>
        <dbReference type="EC" id="4.2.1.24"/>
    </reaction>
</comment>
<sequence length="330" mass="36023">MPFEIGSLLHSGYQHPLTRAWQNDGKVLTKSNLVFPIFIHDKADVKEPINSLPGQFRYGINTLKESFEPLVKKGLACVLIFGVPGNEEKDNRGSSADDPNGPVIQAIKFFRKEFPAVLVACDLCLCAYTSHGHCGILNDAGLDNQASIDRLAQVGLNFAIAGCQVIAPSDMMDGRIRAIKEALLSNGYGSKVAVMSYSAKFASAFYGPFRDAAGSAPSYGDRKCYQLPPNARGLARRALVRDAAEGADMVMVKPGYPYLDIVRDAKELVPDLPIAIYQVSGEYAMIWHAAQNNVFQLKDGVIESLESGMRAGANILITYFTPQLLDWLDE</sequence>
<evidence type="ECO:0000256" key="7">
    <source>
        <dbReference type="ARBA" id="ARBA00022723"/>
    </source>
</evidence>
<dbReference type="Pfam" id="PF00490">
    <property type="entry name" value="ALAD"/>
    <property type="match status" value="1"/>
</dbReference>
<proteinExistence type="inferred from homology"/>
<dbReference type="AlphaFoldDB" id="A0AAD5UHK2"/>
<evidence type="ECO:0000256" key="15">
    <source>
        <dbReference type="PIRSR" id="PIRSR001415-2"/>
    </source>
</evidence>
<dbReference type="PANTHER" id="PTHR11458">
    <property type="entry name" value="DELTA-AMINOLEVULINIC ACID DEHYDRATASE"/>
    <property type="match status" value="1"/>
</dbReference>
<dbReference type="PROSITE" id="PS00169">
    <property type="entry name" value="D_ALA_DEHYDRATASE"/>
    <property type="match status" value="1"/>
</dbReference>
<dbReference type="InterPro" id="IPR030656">
    <property type="entry name" value="ALAD_AS"/>
</dbReference>
<dbReference type="GO" id="GO:0005829">
    <property type="term" value="C:cytosol"/>
    <property type="evidence" value="ECO:0007669"/>
    <property type="project" value="TreeGrafter"/>
</dbReference>
<dbReference type="FunFam" id="3.20.20.70:FF:000048">
    <property type="entry name" value="Delta-aminolevulinic acid dehydratase"/>
    <property type="match status" value="1"/>
</dbReference>
<reference evidence="19" key="1">
    <citation type="submission" date="2020-05" db="EMBL/GenBank/DDBJ databases">
        <title>Phylogenomic resolution of chytrid fungi.</title>
        <authorList>
            <person name="Stajich J.E."/>
            <person name="Amses K."/>
            <person name="Simmons R."/>
            <person name="Seto K."/>
            <person name="Myers J."/>
            <person name="Bonds A."/>
            <person name="Quandt C.A."/>
            <person name="Barry K."/>
            <person name="Liu P."/>
            <person name="Grigoriev I."/>
            <person name="Longcore J.E."/>
            <person name="James T.Y."/>
        </authorList>
    </citation>
    <scope>NUCLEOTIDE SEQUENCE</scope>
    <source>
        <strain evidence="19">PLAUS21</strain>
    </source>
</reference>
<evidence type="ECO:0000256" key="17">
    <source>
        <dbReference type="RuleBase" id="RU000515"/>
    </source>
</evidence>
<evidence type="ECO:0000256" key="4">
    <source>
        <dbReference type="ARBA" id="ARBA00011823"/>
    </source>
</evidence>
<dbReference type="PRINTS" id="PR00144">
    <property type="entry name" value="DALDHYDRTASE"/>
</dbReference>
<comment type="caution">
    <text evidence="19">The sequence shown here is derived from an EMBL/GenBank/DDBJ whole genome shotgun (WGS) entry which is preliminary data.</text>
</comment>
<feature type="active site" description="Schiff-base intermediate with substrate" evidence="14">
    <location>
        <position position="253"/>
    </location>
</feature>
<evidence type="ECO:0000256" key="6">
    <source>
        <dbReference type="ARBA" id="ARBA00020771"/>
    </source>
</evidence>
<feature type="active site" description="Schiff-base intermediate with substrate" evidence="14">
    <location>
        <position position="200"/>
    </location>
</feature>
<feature type="binding site" evidence="15">
    <location>
        <position position="222"/>
    </location>
    <ligand>
        <name>5-aminolevulinate</name>
        <dbReference type="ChEBI" id="CHEBI:356416"/>
        <label>1</label>
    </ligand>
</feature>
<dbReference type="GO" id="GO:0004655">
    <property type="term" value="F:porphobilinogen synthase activity"/>
    <property type="evidence" value="ECO:0007669"/>
    <property type="project" value="UniProtKB-EC"/>
</dbReference>
<keyword evidence="20" id="KW-1185">Reference proteome</keyword>
<dbReference type="EMBL" id="JADGKB010000058">
    <property type="protein sequence ID" value="KAJ3255934.1"/>
    <property type="molecule type" value="Genomic_DNA"/>
</dbReference>
<dbReference type="InterPro" id="IPR001731">
    <property type="entry name" value="ALAD"/>
</dbReference>
<feature type="binding site" evidence="16">
    <location>
        <position position="134"/>
    </location>
    <ligand>
        <name>Zn(2+)</name>
        <dbReference type="ChEBI" id="CHEBI:29105"/>
        <note>catalytic</note>
    </ligand>
</feature>
<dbReference type="CDD" id="cd04824">
    <property type="entry name" value="eu_ALAD_PBGS_cysteine_rich"/>
    <property type="match status" value="1"/>
</dbReference>
<evidence type="ECO:0000256" key="5">
    <source>
        <dbReference type="ARBA" id="ARBA00012053"/>
    </source>
</evidence>
<dbReference type="EC" id="4.2.1.24" evidence="5 17"/>
<evidence type="ECO:0000256" key="8">
    <source>
        <dbReference type="ARBA" id="ARBA00022833"/>
    </source>
</evidence>
<comment type="similarity">
    <text evidence="3 18">Belongs to the ALAD family.</text>
</comment>
<evidence type="ECO:0000313" key="20">
    <source>
        <dbReference type="Proteomes" id="UP001210925"/>
    </source>
</evidence>
<evidence type="ECO:0000256" key="12">
    <source>
        <dbReference type="ARBA" id="ARBA00025628"/>
    </source>
</evidence>
<evidence type="ECO:0000256" key="18">
    <source>
        <dbReference type="RuleBase" id="RU004161"/>
    </source>
</evidence>
<evidence type="ECO:0000256" key="14">
    <source>
        <dbReference type="PIRSR" id="PIRSR001415-1"/>
    </source>
</evidence>
<name>A0AAD5UHK2_9FUNG</name>
<comment type="subunit">
    <text evidence="4 17">Homooctamer.</text>
</comment>
<dbReference type="PANTHER" id="PTHR11458:SF0">
    <property type="entry name" value="DELTA-AMINOLEVULINIC ACID DEHYDRATASE"/>
    <property type="match status" value="1"/>
</dbReference>
<dbReference type="Gene3D" id="3.20.20.70">
    <property type="entry name" value="Aldolase class I"/>
    <property type="match status" value="1"/>
</dbReference>
<keyword evidence="10 17" id="KW-0456">Lyase</keyword>
<evidence type="ECO:0000256" key="13">
    <source>
        <dbReference type="ARBA" id="ARBA00047651"/>
    </source>
</evidence>
<feature type="binding site" evidence="15">
    <location>
        <position position="280"/>
    </location>
    <ligand>
        <name>5-aminolevulinate</name>
        <dbReference type="ChEBI" id="CHEBI:356416"/>
        <label>2</label>
    </ligand>
</feature>
<dbReference type="Proteomes" id="UP001210925">
    <property type="component" value="Unassembled WGS sequence"/>
</dbReference>
<evidence type="ECO:0000256" key="3">
    <source>
        <dbReference type="ARBA" id="ARBA00008055"/>
    </source>
</evidence>
<accession>A0AAD5UHK2</accession>
<organism evidence="19 20">
    <name type="scientific">Boothiomyces macroporosus</name>
    <dbReference type="NCBI Taxonomy" id="261099"/>
    <lineage>
        <taxon>Eukaryota</taxon>
        <taxon>Fungi</taxon>
        <taxon>Fungi incertae sedis</taxon>
        <taxon>Chytridiomycota</taxon>
        <taxon>Chytridiomycota incertae sedis</taxon>
        <taxon>Chytridiomycetes</taxon>
        <taxon>Rhizophydiales</taxon>
        <taxon>Terramycetaceae</taxon>
        <taxon>Boothiomyces</taxon>
    </lineage>
</organism>
<protein>
    <recommendedName>
        <fullName evidence="6 17">Delta-aminolevulinic acid dehydratase</fullName>
        <ecNumber evidence="5 17">4.2.1.24</ecNumber>
    </recommendedName>
</protein>
<dbReference type="GO" id="GO:0008270">
    <property type="term" value="F:zinc ion binding"/>
    <property type="evidence" value="ECO:0007669"/>
    <property type="project" value="TreeGrafter"/>
</dbReference>
<dbReference type="GO" id="GO:0006783">
    <property type="term" value="P:heme biosynthetic process"/>
    <property type="evidence" value="ECO:0007669"/>
    <property type="project" value="UniProtKB-KW"/>
</dbReference>
<evidence type="ECO:0000256" key="16">
    <source>
        <dbReference type="PIRSR" id="PIRSR001415-3"/>
    </source>
</evidence>
<evidence type="ECO:0000256" key="11">
    <source>
        <dbReference type="ARBA" id="ARBA00023244"/>
    </source>
</evidence>
<evidence type="ECO:0000256" key="2">
    <source>
        <dbReference type="ARBA" id="ARBA00004694"/>
    </source>
</evidence>
<feature type="binding site" evidence="15">
    <location>
        <position position="319"/>
    </location>
    <ligand>
        <name>5-aminolevulinate</name>
        <dbReference type="ChEBI" id="CHEBI:356416"/>
        <label>2</label>
    </ligand>
</feature>
<evidence type="ECO:0000256" key="9">
    <source>
        <dbReference type="ARBA" id="ARBA00023133"/>
    </source>
</evidence>
<feature type="binding site" evidence="15">
    <location>
        <position position="210"/>
    </location>
    <ligand>
        <name>5-aminolevulinate</name>
        <dbReference type="ChEBI" id="CHEBI:356416"/>
        <label>1</label>
    </ligand>
</feature>
<dbReference type="SUPFAM" id="SSF51569">
    <property type="entry name" value="Aldolase"/>
    <property type="match status" value="1"/>
</dbReference>
<keyword evidence="8 16" id="KW-0862">Zinc</keyword>
<comment type="pathway">
    <text evidence="2">Porphyrin-containing compound metabolism; protoporphyrin-IX biosynthesis; coproporphyrinogen-III from 5-aminolevulinate: step 1/4.</text>
</comment>
<keyword evidence="7 16" id="KW-0479">Metal-binding</keyword>
<feature type="binding site" evidence="16">
    <location>
        <position position="126"/>
    </location>
    <ligand>
        <name>Zn(2+)</name>
        <dbReference type="ChEBI" id="CHEBI:29105"/>
        <note>catalytic</note>
    </ligand>
</feature>
<keyword evidence="9" id="KW-0350">Heme biosynthesis</keyword>
<dbReference type="SMART" id="SM01004">
    <property type="entry name" value="ALAD"/>
    <property type="match status" value="1"/>
</dbReference>
<evidence type="ECO:0000313" key="19">
    <source>
        <dbReference type="EMBL" id="KAJ3255934.1"/>
    </source>
</evidence>
<dbReference type="InterPro" id="IPR013785">
    <property type="entry name" value="Aldolase_TIM"/>
</dbReference>
<evidence type="ECO:0000256" key="1">
    <source>
        <dbReference type="ARBA" id="ARBA00001947"/>
    </source>
</evidence>
<comment type="cofactor">
    <cofactor evidence="1">
        <name>Zn(2+)</name>
        <dbReference type="ChEBI" id="CHEBI:29105"/>
    </cofactor>
</comment>
<gene>
    <name evidence="19" type="ORF">HK103_005850</name>
</gene>
<dbReference type="NCBIfam" id="NF006762">
    <property type="entry name" value="PRK09283.1"/>
    <property type="match status" value="1"/>
</dbReference>
<keyword evidence="11 17" id="KW-0627">Porphyrin biosynthesis</keyword>
<feature type="binding site" evidence="16">
    <location>
        <position position="124"/>
    </location>
    <ligand>
        <name>Zn(2+)</name>
        <dbReference type="ChEBI" id="CHEBI:29105"/>
        <note>catalytic</note>
    </ligand>
</feature>
<evidence type="ECO:0000256" key="10">
    <source>
        <dbReference type="ARBA" id="ARBA00023239"/>
    </source>
</evidence>
<comment type="function">
    <text evidence="12">Catalyzes an early step in the biosynthesis of tetrapyrroles. Binds two molecules of 5-aminolevulinate per subunit, each at a distinct site, and catalyzes their condensation to form porphobilinogen.</text>
</comment>